<dbReference type="Proteomes" id="UP000544413">
    <property type="component" value="Unassembled WGS sequence"/>
</dbReference>
<dbReference type="InterPro" id="IPR001296">
    <property type="entry name" value="Glyco_trans_1"/>
</dbReference>
<dbReference type="Pfam" id="PF13439">
    <property type="entry name" value="Glyco_transf_4"/>
    <property type="match status" value="1"/>
</dbReference>
<name>A0A841YMK3_9LIST</name>
<accession>A0A841YMK3</accession>
<proteinExistence type="predicted"/>
<dbReference type="EMBL" id="JAARSH010000005">
    <property type="protein sequence ID" value="MBC1616190.1"/>
    <property type="molecule type" value="Genomic_DNA"/>
</dbReference>
<dbReference type="EMBL" id="JAARPT010000003">
    <property type="protein sequence ID" value="MBC1401178.1"/>
    <property type="molecule type" value="Genomic_DNA"/>
</dbReference>
<dbReference type="SUPFAM" id="SSF53756">
    <property type="entry name" value="UDP-Glycosyltransferase/glycogen phosphorylase"/>
    <property type="match status" value="1"/>
</dbReference>
<evidence type="ECO:0000313" key="4">
    <source>
        <dbReference type="EMBL" id="MBC1616190.1"/>
    </source>
</evidence>
<keyword evidence="3" id="KW-0808">Transferase</keyword>
<dbReference type="AlphaFoldDB" id="A0A841YMK3"/>
<gene>
    <name evidence="3" type="ORF">HB836_06160</name>
    <name evidence="4" type="ORF">HB904_08325</name>
</gene>
<sequence>MNILMVGPDANEKGGIATVIANFKQHFKNDSHNLFFLSSWSGAHKWQTEWRAIRTIRRTIAQNNIDIVHFHVAQKGSFFRKALLKKLVPRRCKVVFHMHASQFDVFYKNSNSLLKNWIRRTFNQTDHVVVLGENWAEFYRKLTRTPVSVIQNAVYIPEELLYNQNARTIVTFGRVGERKGSYDLLRVAKQIQPAFPDVRFVLYGDGEIDNVAAEIQMLGLTNVTLGGWVSKEEQKTILASSMLHFLPSYHEGLPMAILETMAAGIPNIATHVGGIADAIVDGQNGFLTAPGDITNMTNKITKLLSHPSLREEFSSNARHKIVSDFSIENYHANWSTFYIWLGVKEDF</sequence>
<evidence type="ECO:0000259" key="1">
    <source>
        <dbReference type="Pfam" id="PF00534"/>
    </source>
</evidence>
<dbReference type="RefSeq" id="WP_185405768.1">
    <property type="nucleotide sequence ID" value="NZ_JAARPT010000003.1"/>
</dbReference>
<dbReference type="Gene3D" id="3.40.50.2000">
    <property type="entry name" value="Glycogen Phosphorylase B"/>
    <property type="match status" value="2"/>
</dbReference>
<reference evidence="5 6" key="1">
    <citation type="submission" date="2020-03" db="EMBL/GenBank/DDBJ databases">
        <title>Soil Listeria distribution.</title>
        <authorList>
            <person name="Liao J."/>
            <person name="Wiedmann M."/>
        </authorList>
    </citation>
    <scope>NUCLEOTIDE SEQUENCE [LARGE SCALE GENOMIC DNA]</scope>
    <source>
        <strain evidence="4 6">FSL L7-1299</strain>
        <strain evidence="3 5">FSL L7-1658</strain>
    </source>
</reference>
<feature type="domain" description="Glycosyl transferase family 1" evidence="1">
    <location>
        <begin position="159"/>
        <end position="319"/>
    </location>
</feature>
<dbReference type="InterPro" id="IPR028098">
    <property type="entry name" value="Glyco_trans_4-like_N"/>
</dbReference>
<dbReference type="Proteomes" id="UP000574104">
    <property type="component" value="Unassembled WGS sequence"/>
</dbReference>
<evidence type="ECO:0000313" key="3">
    <source>
        <dbReference type="EMBL" id="MBC1401178.1"/>
    </source>
</evidence>
<comment type="caution">
    <text evidence="3">The sequence shown here is derived from an EMBL/GenBank/DDBJ whole genome shotgun (WGS) entry which is preliminary data.</text>
</comment>
<evidence type="ECO:0000313" key="6">
    <source>
        <dbReference type="Proteomes" id="UP000574104"/>
    </source>
</evidence>
<dbReference type="PANTHER" id="PTHR12526">
    <property type="entry name" value="GLYCOSYLTRANSFERASE"/>
    <property type="match status" value="1"/>
</dbReference>
<dbReference type="CDD" id="cd03801">
    <property type="entry name" value="GT4_PimA-like"/>
    <property type="match status" value="1"/>
</dbReference>
<evidence type="ECO:0000259" key="2">
    <source>
        <dbReference type="Pfam" id="PF13439"/>
    </source>
</evidence>
<dbReference type="Pfam" id="PF00534">
    <property type="entry name" value="Glycos_transf_1"/>
    <property type="match status" value="1"/>
</dbReference>
<evidence type="ECO:0000313" key="5">
    <source>
        <dbReference type="Proteomes" id="UP000544413"/>
    </source>
</evidence>
<organism evidence="3 5">
    <name type="scientific">Listeria booriae</name>
    <dbReference type="NCBI Taxonomy" id="1552123"/>
    <lineage>
        <taxon>Bacteria</taxon>
        <taxon>Bacillati</taxon>
        <taxon>Bacillota</taxon>
        <taxon>Bacilli</taxon>
        <taxon>Bacillales</taxon>
        <taxon>Listeriaceae</taxon>
        <taxon>Listeria</taxon>
    </lineage>
</organism>
<feature type="domain" description="Glycosyltransferase subfamily 4-like N-terminal" evidence="2">
    <location>
        <begin position="42"/>
        <end position="154"/>
    </location>
</feature>
<dbReference type="GO" id="GO:0016757">
    <property type="term" value="F:glycosyltransferase activity"/>
    <property type="evidence" value="ECO:0007669"/>
    <property type="project" value="InterPro"/>
</dbReference>
<protein>
    <submittedName>
        <fullName evidence="3">Glycosyltransferase family 4 protein</fullName>
    </submittedName>
</protein>